<dbReference type="Pfam" id="PF18343">
    <property type="entry name" value="SH3_14"/>
    <property type="match status" value="1"/>
</dbReference>
<dbReference type="GO" id="GO:0005524">
    <property type="term" value="F:ATP binding"/>
    <property type="evidence" value="ECO:0007669"/>
    <property type="project" value="UniProtKB-KW"/>
</dbReference>
<evidence type="ECO:0000256" key="2">
    <source>
        <dbReference type="ARBA" id="ARBA00022840"/>
    </source>
</evidence>
<dbReference type="Gene3D" id="2.30.30.780">
    <property type="match status" value="1"/>
</dbReference>
<dbReference type="KEGG" id="vg:26627346"/>
<evidence type="ECO:0000313" key="5">
    <source>
        <dbReference type="Proteomes" id="UP000031805"/>
    </source>
</evidence>
<accession>A0A0B4ZWZ9</accession>
<dbReference type="InterPro" id="IPR027785">
    <property type="entry name" value="UvrD-like_helicase_C"/>
</dbReference>
<keyword evidence="2" id="KW-0067">ATP-binding</keyword>
<proteinExistence type="predicted"/>
<evidence type="ECO:0000313" key="4">
    <source>
        <dbReference type="EMBL" id="AJD81832.1"/>
    </source>
</evidence>
<keyword evidence="1" id="KW-0547">Nucleotide-binding</keyword>
<organism evidence="4 5">
    <name type="scientific">Yersinia phage vB_YenM_TG1</name>
    <dbReference type="NCBI Taxonomy" id="1589265"/>
    <lineage>
        <taxon>Viruses</taxon>
        <taxon>Duplodnaviria</taxon>
        <taxon>Heunggongvirae</taxon>
        <taxon>Uroviricota</taxon>
        <taxon>Caudoviricetes</taxon>
        <taxon>Pantevenvirales</taxon>
        <taxon>Straboviridae</taxon>
        <taxon>Tevenvirinae</taxon>
        <taxon>Tegunavirus</taxon>
        <taxon>Tegunavirus yenmtg1</taxon>
    </lineage>
</organism>
<keyword evidence="4" id="KW-0347">Helicase</keyword>
<dbReference type="InterPro" id="IPR050534">
    <property type="entry name" value="Coronavir_polyprotein_1ab"/>
</dbReference>
<dbReference type="CDD" id="cd17933">
    <property type="entry name" value="DEXSc_RecD-like"/>
    <property type="match status" value="1"/>
</dbReference>
<sequence>MITYDDLTDGQKSAFDNTMEAIKNKKDHITINGPAGTGKTTLTKFIIDHLIKTGEAGIILCAPTHQAKKVLSKLSGMDASTIHSVLKINPTTYEENQIFEQREVPDLAACRVLICDEASFYDRKLFGIILATVPSWCTVIALGDKDQLRPVTPGESEQQLSPFFSHAKFKQVHLTEIKRSNGPIIQVATDIRNGGWLSENIVDGEGVHAFNSNTALKDFMIRYFDVVKTADDLIESRMLAYTNKSVDKLNGIIRRKLYETDKPFINGEVLVMQEPLMKELEFDGKKFHEIVFNNGQLVKILYASETSTFISARNVPGEYMIRYWNLEVETADSDDDYATSQIQVICDPAEMTKFQMFLAKTADTYKNSGVKAYWKDFWSVKNKFKKVKALPVSTIHKSQGCTVNNTFLYTPCIHMADAQLAKQLLYVGVTRARTNLYYI</sequence>
<dbReference type="Gene3D" id="3.40.50.300">
    <property type="entry name" value="P-loop containing nucleotide triphosphate hydrolases"/>
    <property type="match status" value="2"/>
</dbReference>
<dbReference type="EMBL" id="KP202158">
    <property type="protein sequence ID" value="AJD81832.1"/>
    <property type="molecule type" value="Genomic_DNA"/>
</dbReference>
<gene>
    <name evidence="4" type="ORF">YenMTG1_023</name>
</gene>
<dbReference type="GeneID" id="26627346"/>
<dbReference type="CDD" id="cd18809">
    <property type="entry name" value="SF1_C_RecD"/>
    <property type="match status" value="1"/>
</dbReference>
<dbReference type="Proteomes" id="UP000031805">
    <property type="component" value="Segment"/>
</dbReference>
<dbReference type="RefSeq" id="YP_009200284.1">
    <property type="nucleotide sequence ID" value="NC_028820.1"/>
</dbReference>
<dbReference type="PANTHER" id="PTHR43788">
    <property type="entry name" value="DNA2/NAM7 HELICASE FAMILY MEMBER"/>
    <property type="match status" value="1"/>
</dbReference>
<keyword evidence="4" id="KW-0378">Hydrolase</keyword>
<keyword evidence="5" id="KW-1185">Reference proteome</keyword>
<evidence type="ECO:0000256" key="1">
    <source>
        <dbReference type="ARBA" id="ARBA00022741"/>
    </source>
</evidence>
<protein>
    <submittedName>
        <fullName evidence="4">DNA helicase</fullName>
    </submittedName>
</protein>
<name>A0A0B4ZWZ9_9CAUD</name>
<dbReference type="PANTHER" id="PTHR43788:SF6">
    <property type="entry name" value="DNA HELICASE B"/>
    <property type="match status" value="1"/>
</dbReference>
<reference evidence="4 5" key="1">
    <citation type="submission" date="2014-11" db="EMBL/GenBank/DDBJ databases">
        <title>Complete genome sequence of vB_YenM_TG1, a broad host range bacteriophage which infects Yersinia enterocolitica.</title>
        <authorList>
            <person name="Leon-Velarde C.G."/>
            <person name="Kropinski A.M."/>
            <person name="Chen S."/>
            <person name="Griffiths M.W."/>
            <person name="Odumeru J.A."/>
        </authorList>
    </citation>
    <scope>NUCLEOTIDE SEQUENCE [LARGE SCALE GENOMIC DNA]</scope>
</reference>
<dbReference type="GO" id="GO:0003678">
    <property type="term" value="F:DNA helicase activity"/>
    <property type="evidence" value="ECO:0007669"/>
    <property type="project" value="UniProtKB-ARBA"/>
</dbReference>
<dbReference type="SMART" id="SM00382">
    <property type="entry name" value="AAA"/>
    <property type="match status" value="1"/>
</dbReference>
<feature type="domain" description="AAA+ ATPase" evidence="3">
    <location>
        <begin position="25"/>
        <end position="173"/>
    </location>
</feature>
<dbReference type="SUPFAM" id="SSF52540">
    <property type="entry name" value="P-loop containing nucleoside triphosphate hydrolases"/>
    <property type="match status" value="1"/>
</dbReference>
<evidence type="ECO:0000259" key="3">
    <source>
        <dbReference type="SMART" id="SM00382"/>
    </source>
</evidence>
<dbReference type="Pfam" id="PF13604">
    <property type="entry name" value="AAA_30"/>
    <property type="match status" value="1"/>
</dbReference>
<dbReference type="InterPro" id="IPR003593">
    <property type="entry name" value="AAA+_ATPase"/>
</dbReference>
<dbReference type="Pfam" id="PF13538">
    <property type="entry name" value="UvrD_C_2"/>
    <property type="match status" value="1"/>
</dbReference>
<dbReference type="InterPro" id="IPR027417">
    <property type="entry name" value="P-loop_NTPase"/>
</dbReference>
<dbReference type="InterPro" id="IPR041214">
    <property type="entry name" value="SH3_14"/>
</dbReference>